<evidence type="ECO:0000256" key="4">
    <source>
        <dbReference type="ARBA" id="ARBA00023163"/>
    </source>
</evidence>
<dbReference type="PROSITE" id="PS50048">
    <property type="entry name" value="ZN2_CY6_FUNGAL_2"/>
    <property type="match status" value="1"/>
</dbReference>
<feature type="region of interest" description="Disordered" evidence="5">
    <location>
        <begin position="163"/>
        <end position="182"/>
    </location>
</feature>
<dbReference type="PROSITE" id="PS00463">
    <property type="entry name" value="ZN2_CY6_FUNGAL_1"/>
    <property type="match status" value="1"/>
</dbReference>
<dbReference type="GO" id="GO:0000981">
    <property type="term" value="F:DNA-binding transcription factor activity, RNA polymerase II-specific"/>
    <property type="evidence" value="ECO:0007669"/>
    <property type="project" value="InterPro"/>
</dbReference>
<feature type="region of interest" description="Disordered" evidence="5">
    <location>
        <begin position="294"/>
        <end position="318"/>
    </location>
</feature>
<dbReference type="GO" id="GO:0008270">
    <property type="term" value="F:zinc ion binding"/>
    <property type="evidence" value="ECO:0007669"/>
    <property type="project" value="InterPro"/>
</dbReference>
<dbReference type="Gene3D" id="4.10.240.10">
    <property type="entry name" value="Zn(2)-C6 fungal-type DNA-binding domain"/>
    <property type="match status" value="1"/>
</dbReference>
<sequence>MVNPAIVTPKRDAVQRACDSCRQHKQKCDGFNPCSRCSHKKVPCEYLSQNRKNYTRVIPEPGAKQNKRGPGPVDGGRRPNNTRARGRRRRGSFKTVHSDDSEEDRHSGGRDDREDDDDSIWDRHNDTDLGGNLDDEDEDDDDDEVEEGDDRSIGRARFLNKKARVSPSLSPFSTPTDLSPRAVTKPFVSAGLRPTAIATVPAPSCAPSSRSPALFSPPVQKISYPVHNPYLSPKSNSYNPVTSNARSTIRSLPSISRSSSSTSLAEILLDISSPEYGNVVPLPLYPPSFTFERKHTDSSTDVPHTHRKEAREERTGGGSICCLLSSSSSDSIGSVEQHQVSDRIHPTVVPANRLSSPPTMISFYHPPPDYHPIGSITQPVSFVVDSEPVKPVRLGGTDRDRAHDLFRDFRYLPPIETRFDGRKGQSRV</sequence>
<dbReference type="Pfam" id="PF00172">
    <property type="entry name" value="Zn_clus"/>
    <property type="match status" value="1"/>
</dbReference>
<dbReference type="GO" id="GO:0003677">
    <property type="term" value="F:DNA binding"/>
    <property type="evidence" value="ECO:0007669"/>
    <property type="project" value="UniProtKB-KW"/>
</dbReference>
<keyword evidence="1" id="KW-0862">Zinc</keyword>
<evidence type="ECO:0000256" key="1">
    <source>
        <dbReference type="ARBA" id="ARBA00022833"/>
    </source>
</evidence>
<evidence type="ECO:0000313" key="7">
    <source>
        <dbReference type="EMBL" id="CDZ96717.1"/>
    </source>
</evidence>
<dbReference type="InterPro" id="IPR001138">
    <property type="entry name" value="Zn2Cys6_DnaBD"/>
</dbReference>
<feature type="compositionally biased region" description="Basic and acidic residues" evidence="5">
    <location>
        <begin position="96"/>
        <end position="112"/>
    </location>
</feature>
<dbReference type="PANTHER" id="PTHR47663:SF1">
    <property type="entry name" value="XYLANOLYTIC TRANSCRIPTIONAL ACTIVATOR XLNR-RELATED"/>
    <property type="match status" value="1"/>
</dbReference>
<dbReference type="CDD" id="cd00067">
    <property type="entry name" value="GAL4"/>
    <property type="match status" value="1"/>
</dbReference>
<dbReference type="InterPro" id="IPR036864">
    <property type="entry name" value="Zn2-C6_fun-type_DNA-bd_sf"/>
</dbReference>
<dbReference type="PANTHER" id="PTHR47663">
    <property type="entry name" value="XYLANOLYTIC TRANSCRIPTIONAL ACTIVATOR XLNR-RELATED"/>
    <property type="match status" value="1"/>
</dbReference>
<name>A0A0F7SIC9_PHARH</name>
<keyword evidence="2" id="KW-0805">Transcription regulation</keyword>
<accession>A0A0F7SIC9</accession>
<evidence type="ECO:0000256" key="5">
    <source>
        <dbReference type="SAM" id="MobiDB-lite"/>
    </source>
</evidence>
<evidence type="ECO:0000259" key="6">
    <source>
        <dbReference type="PROSITE" id="PS50048"/>
    </source>
</evidence>
<feature type="domain" description="Zn(2)-C6 fungal-type" evidence="6">
    <location>
        <begin position="17"/>
        <end position="46"/>
    </location>
</feature>
<proteinExistence type="predicted"/>
<dbReference type="SMART" id="SM00066">
    <property type="entry name" value="GAL4"/>
    <property type="match status" value="1"/>
</dbReference>
<organism evidence="7">
    <name type="scientific">Phaffia rhodozyma</name>
    <name type="common">Yeast</name>
    <name type="synonym">Xanthophyllomyces dendrorhous</name>
    <dbReference type="NCBI Taxonomy" id="264483"/>
    <lineage>
        <taxon>Eukaryota</taxon>
        <taxon>Fungi</taxon>
        <taxon>Dikarya</taxon>
        <taxon>Basidiomycota</taxon>
        <taxon>Agaricomycotina</taxon>
        <taxon>Tremellomycetes</taxon>
        <taxon>Cystofilobasidiales</taxon>
        <taxon>Mrakiaceae</taxon>
        <taxon>Phaffia</taxon>
    </lineage>
</organism>
<feature type="compositionally biased region" description="Acidic residues" evidence="5">
    <location>
        <begin position="133"/>
        <end position="149"/>
    </location>
</feature>
<dbReference type="InterPro" id="IPR051439">
    <property type="entry name" value="XlnR/Xlr1"/>
</dbReference>
<dbReference type="AlphaFoldDB" id="A0A0F7SIC9"/>
<keyword evidence="4" id="KW-0804">Transcription</keyword>
<dbReference type="EMBL" id="LN483167">
    <property type="protein sequence ID" value="CDZ96717.1"/>
    <property type="molecule type" value="Genomic_DNA"/>
</dbReference>
<evidence type="ECO:0000256" key="3">
    <source>
        <dbReference type="ARBA" id="ARBA00023125"/>
    </source>
</evidence>
<feature type="compositionally biased region" description="Polar residues" evidence="5">
    <location>
        <begin position="167"/>
        <end position="177"/>
    </location>
</feature>
<feature type="region of interest" description="Disordered" evidence="5">
    <location>
        <begin position="56"/>
        <end position="155"/>
    </location>
</feature>
<dbReference type="SUPFAM" id="SSF57701">
    <property type="entry name" value="Zn2/Cys6 DNA-binding domain"/>
    <property type="match status" value="1"/>
</dbReference>
<keyword evidence="3 7" id="KW-0238">DNA-binding</keyword>
<evidence type="ECO:0000256" key="2">
    <source>
        <dbReference type="ARBA" id="ARBA00023015"/>
    </source>
</evidence>
<protein>
    <submittedName>
        <fullName evidence="7">Zn(2)-C6 fungal-type DNA-binding domain</fullName>
    </submittedName>
</protein>
<reference evidence="7" key="1">
    <citation type="submission" date="2014-08" db="EMBL/GenBank/DDBJ databases">
        <authorList>
            <person name="Sharma Rahul"/>
            <person name="Thines Marco"/>
        </authorList>
    </citation>
    <scope>NUCLEOTIDE SEQUENCE</scope>
</reference>